<keyword evidence="3" id="KW-0813">Transport</keyword>
<keyword evidence="7 8" id="KW-0472">Membrane</keyword>
<comment type="similarity">
    <text evidence="2">Belongs to the autoinducer-2 exporter (AI-2E) (TC 2.A.86) family.</text>
</comment>
<organism evidence="9 10">
    <name type="scientific">Roseateles violae</name>
    <dbReference type="NCBI Taxonomy" id="3058042"/>
    <lineage>
        <taxon>Bacteria</taxon>
        <taxon>Pseudomonadati</taxon>
        <taxon>Pseudomonadota</taxon>
        <taxon>Betaproteobacteria</taxon>
        <taxon>Burkholderiales</taxon>
        <taxon>Sphaerotilaceae</taxon>
        <taxon>Roseateles</taxon>
    </lineage>
</organism>
<keyword evidence="5 8" id="KW-0812">Transmembrane</keyword>
<sequence length="362" mass="38023">MKTETLQQYAQLAAVVIVVFGCYQILHPFIPAILFSAVACSSSWPLYARLRRALRGRSNLAALLMTLGLVVLVIGPTTALAASLADDVGAAVQAIKELLEQGPLQPPEWLKTIPLVGESLDGYWHRLAGSREELVAALKSLIEPARAVVVVAGKAIGSGLLQMALATFICFFFYRDGEALVQSARGILARLAGGLADELLATIDNTVTGVVQGIFGTALAQALVAILGFVIAGVPGALLLGTATFFLSMVPVGPPLIWGGAAAWLFYQGSVGWAIFMLIWGLLVISSIDNFVKPYLISRTSSLPLLLIVFGVFGGIVAFGFIGVFIGPPVLAVGLTLVQLWTTRSTGPALIEPQSGGKRSGP</sequence>
<keyword evidence="6 8" id="KW-1133">Transmembrane helix</keyword>
<dbReference type="InterPro" id="IPR002549">
    <property type="entry name" value="AI-2E-like"/>
</dbReference>
<evidence type="ECO:0000256" key="8">
    <source>
        <dbReference type="SAM" id="Phobius"/>
    </source>
</evidence>
<dbReference type="PROSITE" id="PS51257">
    <property type="entry name" value="PROKAR_LIPOPROTEIN"/>
    <property type="match status" value="1"/>
</dbReference>
<evidence type="ECO:0000256" key="5">
    <source>
        <dbReference type="ARBA" id="ARBA00022692"/>
    </source>
</evidence>
<gene>
    <name evidence="9" type="ORF">QWJ38_01310</name>
</gene>
<keyword evidence="4" id="KW-1003">Cell membrane</keyword>
<feature type="transmembrane region" description="Helical" evidence="8">
    <location>
        <begin position="9"/>
        <end position="26"/>
    </location>
</feature>
<feature type="transmembrane region" description="Helical" evidence="8">
    <location>
        <begin position="155"/>
        <end position="174"/>
    </location>
</feature>
<dbReference type="PANTHER" id="PTHR21716">
    <property type="entry name" value="TRANSMEMBRANE PROTEIN"/>
    <property type="match status" value="1"/>
</dbReference>
<evidence type="ECO:0000313" key="10">
    <source>
        <dbReference type="Proteomes" id="UP001228044"/>
    </source>
</evidence>
<accession>A0ABT8DPN7</accession>
<comment type="caution">
    <text evidence="9">The sequence shown here is derived from an EMBL/GenBank/DDBJ whole genome shotgun (WGS) entry which is preliminary data.</text>
</comment>
<feature type="transmembrane region" description="Helical" evidence="8">
    <location>
        <begin position="60"/>
        <end position="82"/>
    </location>
</feature>
<dbReference type="RefSeq" id="WP_290357231.1">
    <property type="nucleotide sequence ID" value="NZ_JAUHHC010000001.1"/>
</dbReference>
<dbReference type="Proteomes" id="UP001228044">
    <property type="component" value="Unassembled WGS sequence"/>
</dbReference>
<dbReference type="Pfam" id="PF01594">
    <property type="entry name" value="AI-2E_transport"/>
    <property type="match status" value="1"/>
</dbReference>
<evidence type="ECO:0000256" key="3">
    <source>
        <dbReference type="ARBA" id="ARBA00022448"/>
    </source>
</evidence>
<evidence type="ECO:0000256" key="6">
    <source>
        <dbReference type="ARBA" id="ARBA00022989"/>
    </source>
</evidence>
<evidence type="ECO:0000256" key="4">
    <source>
        <dbReference type="ARBA" id="ARBA00022475"/>
    </source>
</evidence>
<feature type="transmembrane region" description="Helical" evidence="8">
    <location>
        <begin position="304"/>
        <end position="326"/>
    </location>
</feature>
<dbReference type="EMBL" id="JAUHHC010000001">
    <property type="protein sequence ID" value="MDN3918904.1"/>
    <property type="molecule type" value="Genomic_DNA"/>
</dbReference>
<comment type="subcellular location">
    <subcellularLocation>
        <location evidence="1">Cell membrane</location>
        <topology evidence="1">Multi-pass membrane protein</topology>
    </subcellularLocation>
</comment>
<name>A0ABT8DPN7_9BURK</name>
<feature type="transmembrane region" description="Helical" evidence="8">
    <location>
        <begin position="222"/>
        <end position="250"/>
    </location>
</feature>
<feature type="transmembrane region" description="Helical" evidence="8">
    <location>
        <begin position="270"/>
        <end position="292"/>
    </location>
</feature>
<evidence type="ECO:0000313" key="9">
    <source>
        <dbReference type="EMBL" id="MDN3918904.1"/>
    </source>
</evidence>
<proteinExistence type="inferred from homology"/>
<keyword evidence="10" id="KW-1185">Reference proteome</keyword>
<dbReference type="PANTHER" id="PTHR21716:SF67">
    <property type="entry name" value="TRANSPORT PROTEIN YDIK-RELATED"/>
    <property type="match status" value="1"/>
</dbReference>
<evidence type="ECO:0000256" key="7">
    <source>
        <dbReference type="ARBA" id="ARBA00023136"/>
    </source>
</evidence>
<protein>
    <submittedName>
        <fullName evidence="9">AI-2E family transporter</fullName>
    </submittedName>
</protein>
<evidence type="ECO:0000256" key="2">
    <source>
        <dbReference type="ARBA" id="ARBA00009773"/>
    </source>
</evidence>
<reference evidence="9 10" key="1">
    <citation type="submission" date="2023-06" db="EMBL/GenBank/DDBJ databases">
        <title>Pelomonas sp. PFR6 16S ribosomal RNA gene Genome sequencing and assembly.</title>
        <authorList>
            <person name="Woo H."/>
        </authorList>
    </citation>
    <scope>NUCLEOTIDE SEQUENCE [LARGE SCALE GENOMIC DNA]</scope>
    <source>
        <strain evidence="9 10">PFR6</strain>
    </source>
</reference>
<evidence type="ECO:0000256" key="1">
    <source>
        <dbReference type="ARBA" id="ARBA00004651"/>
    </source>
</evidence>